<organism evidence="2 3">
    <name type="scientific">Microbacterium lemovicicum</name>
    <dbReference type="NCBI Taxonomy" id="1072463"/>
    <lineage>
        <taxon>Bacteria</taxon>
        <taxon>Bacillati</taxon>
        <taxon>Actinomycetota</taxon>
        <taxon>Actinomycetes</taxon>
        <taxon>Micrococcales</taxon>
        <taxon>Microbacteriaceae</taxon>
        <taxon>Microbacterium</taxon>
    </lineage>
</organism>
<keyword evidence="1" id="KW-0472">Membrane</keyword>
<keyword evidence="1" id="KW-1133">Transmembrane helix</keyword>
<evidence type="ECO:0000313" key="3">
    <source>
        <dbReference type="Proteomes" id="UP000276888"/>
    </source>
</evidence>
<dbReference type="EMBL" id="CP031423">
    <property type="protein sequence ID" value="AZS36199.1"/>
    <property type="molecule type" value="Genomic_DNA"/>
</dbReference>
<dbReference type="Proteomes" id="UP000276888">
    <property type="component" value="Chromosome"/>
</dbReference>
<evidence type="ECO:0000256" key="1">
    <source>
        <dbReference type="SAM" id="Phobius"/>
    </source>
</evidence>
<feature type="transmembrane region" description="Helical" evidence="1">
    <location>
        <begin position="43"/>
        <end position="64"/>
    </location>
</feature>
<feature type="transmembrane region" description="Helical" evidence="1">
    <location>
        <begin position="76"/>
        <end position="95"/>
    </location>
</feature>
<proteinExistence type="predicted"/>
<feature type="transmembrane region" description="Helical" evidence="1">
    <location>
        <begin position="12"/>
        <end position="31"/>
    </location>
</feature>
<protein>
    <recommendedName>
        <fullName evidence="4">Histidine kinase</fullName>
    </recommendedName>
</protein>
<feature type="transmembrane region" description="Helical" evidence="1">
    <location>
        <begin position="101"/>
        <end position="118"/>
    </location>
</feature>
<accession>A0A3Q9IYQ7</accession>
<dbReference type="KEGG" id="mlv:CVS47_00799"/>
<gene>
    <name evidence="2" type="ORF">CVS47_00799</name>
</gene>
<sequence>MTRNPFARIAAGLLALEAVAVVVLLVQQVLALLAGDVDSAESAIALTVLTAVGAAAVAAFAVATWRGQSWGRSGGIVTQALIAAVALGAATGAFAHPVIGLALAAPAIVTFVMLVLAARRAGADRR</sequence>
<name>A0A3Q9IYQ7_9MICO</name>
<keyword evidence="3" id="KW-1185">Reference proteome</keyword>
<dbReference type="RefSeq" id="WP_127094924.1">
    <property type="nucleotide sequence ID" value="NZ_CP031423.1"/>
</dbReference>
<dbReference type="OrthoDB" id="5083736at2"/>
<keyword evidence="1" id="KW-0812">Transmembrane</keyword>
<evidence type="ECO:0000313" key="2">
    <source>
        <dbReference type="EMBL" id="AZS36199.1"/>
    </source>
</evidence>
<evidence type="ECO:0008006" key="4">
    <source>
        <dbReference type="Google" id="ProtNLM"/>
    </source>
</evidence>
<dbReference type="AlphaFoldDB" id="A0A3Q9IYQ7"/>
<reference evidence="2 3" key="1">
    <citation type="submission" date="2018-08" db="EMBL/GenBank/DDBJ databases">
        <title>Microbacterium lemovicicum sp. nov., a bacterium isolated from a natural uranium-rich soil.</title>
        <authorList>
            <person name="ORTET P."/>
        </authorList>
    </citation>
    <scope>NUCLEOTIDE SEQUENCE [LARGE SCALE GENOMIC DNA]</scope>
    <source>
        <strain evidence="2 3">Viu22</strain>
    </source>
</reference>